<evidence type="ECO:0000256" key="7">
    <source>
        <dbReference type="ARBA" id="ARBA00023136"/>
    </source>
</evidence>
<dbReference type="RefSeq" id="WP_190617385.1">
    <property type="nucleotide sequence ID" value="NZ_CP061538.1"/>
</dbReference>
<feature type="transmembrane region" description="Helical" evidence="9">
    <location>
        <begin position="308"/>
        <end position="330"/>
    </location>
</feature>
<dbReference type="InterPro" id="IPR020846">
    <property type="entry name" value="MFS_dom"/>
</dbReference>
<comment type="subcellular location">
    <subcellularLocation>
        <location evidence="1">Cell membrane</location>
        <topology evidence="1">Multi-pass membrane protein</topology>
    </subcellularLocation>
</comment>
<proteinExistence type="inferred from homology"/>
<evidence type="ECO:0000256" key="6">
    <source>
        <dbReference type="ARBA" id="ARBA00022989"/>
    </source>
</evidence>
<dbReference type="KEGG" id="rama:IDM48_10715"/>
<feature type="transmembrane region" description="Helical" evidence="9">
    <location>
        <begin position="774"/>
        <end position="795"/>
    </location>
</feature>
<dbReference type="PANTHER" id="PTHR23501:SF197">
    <property type="entry name" value="COMD"/>
    <property type="match status" value="1"/>
</dbReference>
<dbReference type="EMBL" id="CP061538">
    <property type="protein sequence ID" value="QNV39803.1"/>
    <property type="molecule type" value="Genomic_DNA"/>
</dbReference>
<dbReference type="Proteomes" id="UP000516421">
    <property type="component" value="Chromosome"/>
</dbReference>
<feature type="transmembrane region" description="Helical" evidence="9">
    <location>
        <begin position="74"/>
        <end position="97"/>
    </location>
</feature>
<feature type="region of interest" description="Disordered" evidence="8">
    <location>
        <begin position="671"/>
        <end position="697"/>
    </location>
</feature>
<keyword evidence="7 9" id="KW-0472">Membrane</keyword>
<feature type="domain" description="Major facilitator superfamily (MFS) profile" evidence="10">
    <location>
        <begin position="9"/>
        <end position="453"/>
    </location>
</feature>
<comment type="similarity">
    <text evidence="2">Belongs to the major facilitator superfamily. TCR/Tet family.</text>
</comment>
<dbReference type="NCBIfam" id="TIGR00711">
    <property type="entry name" value="efflux_EmrB"/>
    <property type="match status" value="1"/>
</dbReference>
<feature type="transmembrane region" description="Helical" evidence="9">
    <location>
        <begin position="103"/>
        <end position="123"/>
    </location>
</feature>
<name>A0A7H2BJF7_9MICC</name>
<evidence type="ECO:0000256" key="1">
    <source>
        <dbReference type="ARBA" id="ARBA00004651"/>
    </source>
</evidence>
<dbReference type="SUPFAM" id="SSF103473">
    <property type="entry name" value="MFS general substrate transporter"/>
    <property type="match status" value="1"/>
</dbReference>
<keyword evidence="12" id="KW-1185">Reference proteome</keyword>
<dbReference type="Gene3D" id="1.20.1720.10">
    <property type="entry name" value="Multidrug resistance protein D"/>
    <property type="match status" value="1"/>
</dbReference>
<dbReference type="PROSITE" id="PS50850">
    <property type="entry name" value="MFS"/>
    <property type="match status" value="1"/>
</dbReference>
<feature type="transmembrane region" description="Helical" evidence="9">
    <location>
        <begin position="590"/>
        <end position="609"/>
    </location>
</feature>
<dbReference type="Pfam" id="PF07690">
    <property type="entry name" value="MFS_1"/>
    <property type="match status" value="1"/>
</dbReference>
<keyword evidence="4" id="KW-1003">Cell membrane</keyword>
<evidence type="ECO:0000256" key="5">
    <source>
        <dbReference type="ARBA" id="ARBA00022692"/>
    </source>
</evidence>
<dbReference type="CDD" id="cd17502">
    <property type="entry name" value="MFS_Azr1_MDR_like"/>
    <property type="match status" value="1"/>
</dbReference>
<organism evidence="11 12">
    <name type="scientific">Rothia amarae</name>
    <dbReference type="NCBI Taxonomy" id="169480"/>
    <lineage>
        <taxon>Bacteria</taxon>
        <taxon>Bacillati</taxon>
        <taxon>Actinomycetota</taxon>
        <taxon>Actinomycetes</taxon>
        <taxon>Micrococcales</taxon>
        <taxon>Micrococcaceae</taxon>
        <taxon>Rothia</taxon>
    </lineage>
</organism>
<feature type="transmembrane region" description="Helical" evidence="9">
    <location>
        <begin position="202"/>
        <end position="221"/>
    </location>
</feature>
<dbReference type="GO" id="GO:0005886">
    <property type="term" value="C:plasma membrane"/>
    <property type="evidence" value="ECO:0007669"/>
    <property type="project" value="UniProtKB-SubCell"/>
</dbReference>
<protein>
    <submittedName>
        <fullName evidence="11">MFS transporter</fullName>
    </submittedName>
</protein>
<feature type="transmembrane region" description="Helical" evidence="9">
    <location>
        <begin position="227"/>
        <end position="250"/>
    </location>
</feature>
<feature type="transmembrane region" description="Helical" evidence="9">
    <location>
        <begin position="168"/>
        <end position="190"/>
    </location>
</feature>
<evidence type="ECO:0000256" key="9">
    <source>
        <dbReference type="SAM" id="Phobius"/>
    </source>
</evidence>
<gene>
    <name evidence="11" type="ORF">IDM48_10715</name>
</gene>
<dbReference type="AlphaFoldDB" id="A0A7H2BJF7"/>
<sequence length="801" mass="85775">MTHRQIMLVIIGLMAGMFLSSLDQTIVSTAIRTIGDDLHGLEQQAWVTTAYMITSTITTPIYGKLSDMYGRRPLYIFGIIVFILGSLLSTFSTSMAMLAAFRAFQGIGAGALMSLPMAIMGDMLAPRERAKYQGYFLAIFGISSVIGPLVGGLFAGADSIFWITGWRWVFLVNVPIGLVALAMVWKFLRLPSFGEAKAKPRVDWWGATFVVVALVPLLLVAEQGREWGWASATSITCYVVSAVGLLAFILTESRMGNDAIIPLRLFRSKPFSMATILGTLVGFGMFGAMMTIPLFLQIVLGLTPTESGFATLPMMAGIMLSSIVSGILVSKTGSYRIFPITGTFLVACGYFYLTFMTIDRPLWFLMIGMFIIGLGLGQLMQSLTLAAQNAVAPSYMGVATSAATFFRQIGGTMGTAILLSILFSVMPTNITHAMSNEGDLRNGLDAALNPTVATAPANQGVMDQMWNNIVNPVKSNIQTQLDGATEQINSKIPAGTPAEVRAQALNSAAEQAHASVIDGKLAVDWSDDAERGYWVDQLAPKMAEEVANKVDSEDTNSDASASTSDTSYLNGADARLTRPFMEGFNESTLAVYRVGLGVILAAFVLTLFFKVPPLRNVSGLQESADAADEAAAENADKQRDLDREGAVLHSQVKDASTGALPVQVIAAATDADKAKDSVTNNESEAHSGALSTDEATVDTANQRVGKHGEIRATEANESGEPVKHAQPRHTAAIEETETPAGFTRTTQPTAEALLADSTNRRRDLPVDQSPLKKWLPAAGISAAALASGGVLFSVLRRRRNR</sequence>
<feature type="region of interest" description="Disordered" evidence="8">
    <location>
        <begin position="547"/>
        <end position="567"/>
    </location>
</feature>
<evidence type="ECO:0000313" key="12">
    <source>
        <dbReference type="Proteomes" id="UP000516421"/>
    </source>
</evidence>
<feature type="transmembrane region" description="Helical" evidence="9">
    <location>
        <begin position="135"/>
        <end position="156"/>
    </location>
</feature>
<evidence type="ECO:0000259" key="10">
    <source>
        <dbReference type="PROSITE" id="PS50850"/>
    </source>
</evidence>
<dbReference type="PANTHER" id="PTHR23501">
    <property type="entry name" value="MAJOR FACILITATOR SUPERFAMILY"/>
    <property type="match status" value="1"/>
</dbReference>
<evidence type="ECO:0000256" key="4">
    <source>
        <dbReference type="ARBA" id="ARBA00022475"/>
    </source>
</evidence>
<feature type="transmembrane region" description="Helical" evidence="9">
    <location>
        <begin position="271"/>
        <end position="296"/>
    </location>
</feature>
<dbReference type="InterPro" id="IPR036259">
    <property type="entry name" value="MFS_trans_sf"/>
</dbReference>
<keyword evidence="5 9" id="KW-0812">Transmembrane</keyword>
<dbReference type="InterPro" id="IPR004638">
    <property type="entry name" value="EmrB-like"/>
</dbReference>
<accession>A0A7H2BJF7</accession>
<evidence type="ECO:0000256" key="3">
    <source>
        <dbReference type="ARBA" id="ARBA00022448"/>
    </source>
</evidence>
<dbReference type="InterPro" id="IPR011701">
    <property type="entry name" value="MFS"/>
</dbReference>
<evidence type="ECO:0000256" key="2">
    <source>
        <dbReference type="ARBA" id="ARBA00007520"/>
    </source>
</evidence>
<keyword evidence="6 9" id="KW-1133">Transmembrane helix</keyword>
<evidence type="ECO:0000256" key="8">
    <source>
        <dbReference type="SAM" id="MobiDB-lite"/>
    </source>
</evidence>
<keyword evidence="3" id="KW-0813">Transport</keyword>
<dbReference type="Gene3D" id="1.20.1250.20">
    <property type="entry name" value="MFS general substrate transporter like domains"/>
    <property type="match status" value="1"/>
</dbReference>
<evidence type="ECO:0000313" key="11">
    <source>
        <dbReference type="EMBL" id="QNV39803.1"/>
    </source>
</evidence>
<feature type="transmembrane region" description="Helical" evidence="9">
    <location>
        <begin position="337"/>
        <end position="355"/>
    </location>
</feature>
<dbReference type="GO" id="GO:0022857">
    <property type="term" value="F:transmembrane transporter activity"/>
    <property type="evidence" value="ECO:0007669"/>
    <property type="project" value="InterPro"/>
</dbReference>
<feature type="compositionally biased region" description="Low complexity" evidence="8">
    <location>
        <begin position="557"/>
        <end position="567"/>
    </location>
</feature>
<dbReference type="FunFam" id="1.20.1720.10:FF:000004">
    <property type="entry name" value="EmrB/QacA family drug resistance transporter"/>
    <property type="match status" value="1"/>
</dbReference>
<feature type="transmembrane region" description="Helical" evidence="9">
    <location>
        <begin position="361"/>
        <end position="379"/>
    </location>
</feature>
<reference evidence="11 12" key="1">
    <citation type="submission" date="2020-09" db="EMBL/GenBank/DDBJ databases">
        <title>Investigation of environmental microbe.</title>
        <authorList>
            <person name="Ou Y."/>
            <person name="Kang Q."/>
        </authorList>
    </citation>
    <scope>NUCLEOTIDE SEQUENCE [LARGE SCALE GENOMIC DNA]</scope>
    <source>
        <strain evidence="11 12">KJZ-9</strain>
    </source>
</reference>